<evidence type="ECO:0000313" key="14">
    <source>
        <dbReference type="Proteomes" id="UP000501451"/>
    </source>
</evidence>
<dbReference type="SUPFAM" id="SSF52540">
    <property type="entry name" value="P-loop containing nucleoside triphosphate hydrolases"/>
    <property type="match status" value="1"/>
</dbReference>
<dbReference type="InterPro" id="IPR000432">
    <property type="entry name" value="DNA_mismatch_repair_MutS_C"/>
</dbReference>
<feature type="coiled-coil region" evidence="11">
    <location>
        <begin position="497"/>
        <end position="546"/>
    </location>
</feature>
<dbReference type="PANTHER" id="PTHR11361">
    <property type="entry name" value="DNA MISMATCH REPAIR PROTEIN MUTS FAMILY MEMBER"/>
    <property type="match status" value="1"/>
</dbReference>
<dbReference type="PIRSF" id="PIRSF037677">
    <property type="entry name" value="DNA_mis_repair_Msh6"/>
    <property type="match status" value="1"/>
</dbReference>
<dbReference type="Gene3D" id="1.10.1420.10">
    <property type="match status" value="2"/>
</dbReference>
<dbReference type="Pfam" id="PF01624">
    <property type="entry name" value="MutS_I"/>
    <property type="match status" value="1"/>
</dbReference>
<evidence type="ECO:0000256" key="9">
    <source>
        <dbReference type="HAMAP-Rule" id="MF_00096"/>
    </source>
</evidence>
<comment type="similarity">
    <text evidence="1 9 10">Belongs to the DNA mismatch repair MutS family.</text>
</comment>
<dbReference type="GO" id="GO:0005524">
    <property type="term" value="F:ATP binding"/>
    <property type="evidence" value="ECO:0007669"/>
    <property type="project" value="UniProtKB-UniRule"/>
</dbReference>
<evidence type="ECO:0000256" key="7">
    <source>
        <dbReference type="ARBA" id="ARBA00023204"/>
    </source>
</evidence>
<dbReference type="SUPFAM" id="SSF53150">
    <property type="entry name" value="DNA repair protein MutS, domain II"/>
    <property type="match status" value="1"/>
</dbReference>
<dbReference type="InterPro" id="IPR027417">
    <property type="entry name" value="P-loop_NTPase"/>
</dbReference>
<feature type="domain" description="DNA mismatch repair proteins mutS family" evidence="12">
    <location>
        <begin position="681"/>
        <end position="697"/>
    </location>
</feature>
<dbReference type="InterPro" id="IPR036187">
    <property type="entry name" value="DNA_mismatch_repair_MutS_sf"/>
</dbReference>
<dbReference type="SUPFAM" id="SSF48334">
    <property type="entry name" value="DNA repair protein MutS, domain III"/>
    <property type="match status" value="1"/>
</dbReference>
<protein>
    <recommendedName>
        <fullName evidence="2 9">DNA mismatch repair protein MutS</fullName>
    </recommendedName>
</protein>
<dbReference type="FunFam" id="3.40.50.300:FF:000870">
    <property type="entry name" value="MutS protein homolog 4"/>
    <property type="match status" value="1"/>
</dbReference>
<keyword evidence="6 9" id="KW-0238">DNA-binding</keyword>
<keyword evidence="4 9" id="KW-0227">DNA damage</keyword>
<dbReference type="RefSeq" id="WP_166163507.1">
    <property type="nucleotide sequence ID" value="NZ_CP049740.1"/>
</dbReference>
<dbReference type="Gene3D" id="3.40.1170.10">
    <property type="entry name" value="DNA repair protein MutS, domain I"/>
    <property type="match status" value="1"/>
</dbReference>
<dbReference type="SUPFAM" id="SSF55271">
    <property type="entry name" value="DNA repair protein MutS, domain I"/>
    <property type="match status" value="1"/>
</dbReference>
<evidence type="ECO:0000256" key="4">
    <source>
        <dbReference type="ARBA" id="ARBA00022763"/>
    </source>
</evidence>
<evidence type="ECO:0000256" key="8">
    <source>
        <dbReference type="ARBA" id="ARBA00024647"/>
    </source>
</evidence>
<dbReference type="Gene3D" id="3.40.50.300">
    <property type="entry name" value="P-loop containing nucleotide triphosphate hydrolases"/>
    <property type="match status" value="1"/>
</dbReference>
<dbReference type="FunFam" id="3.40.1170.10:FF:000001">
    <property type="entry name" value="DNA mismatch repair protein MutS"/>
    <property type="match status" value="1"/>
</dbReference>
<dbReference type="AlphaFoldDB" id="A0A6G7KC41"/>
<dbReference type="GO" id="GO:0003684">
    <property type="term" value="F:damaged DNA binding"/>
    <property type="evidence" value="ECO:0007669"/>
    <property type="project" value="UniProtKB-UniRule"/>
</dbReference>
<keyword evidence="14" id="KW-1185">Reference proteome</keyword>
<evidence type="ECO:0000256" key="5">
    <source>
        <dbReference type="ARBA" id="ARBA00022840"/>
    </source>
</evidence>
<dbReference type="HAMAP" id="MF_00096">
    <property type="entry name" value="MutS"/>
    <property type="match status" value="1"/>
</dbReference>
<keyword evidence="11" id="KW-0175">Coiled coil</keyword>
<comment type="function">
    <text evidence="8 9">This protein is involved in the repair of mismatches in DNA. It is possible that it carries out the mismatch recognition step. This protein has a weak ATPase activity.</text>
</comment>
<dbReference type="FunFam" id="1.10.1420.10:FF:000007">
    <property type="entry name" value="DNA mismatch repair protein MutS"/>
    <property type="match status" value="1"/>
</dbReference>
<dbReference type="KEGG" id="jar:G7057_10315"/>
<evidence type="ECO:0000256" key="2">
    <source>
        <dbReference type="ARBA" id="ARBA00021982"/>
    </source>
</evidence>
<dbReference type="GO" id="GO:0006298">
    <property type="term" value="P:mismatch repair"/>
    <property type="evidence" value="ECO:0007669"/>
    <property type="project" value="UniProtKB-UniRule"/>
</dbReference>
<proteinExistence type="inferred from homology"/>
<sequence>MSQKTKQTPMMEQYFKIKEQYPDAFLFYRLGDFYELFHDDAIKAAKILEITLTSRNKNADDPIPMCGVPYHSATEYIRTLIHNGYKVAICEQMEDPKATKGMVRREVVQVLTPGTYMDEKGGSSNNFLVAIEERSSSYALAYADITTGELRVTLLDNQDAVLNEIQALQSKEVIIVEGKGSAIAPVLKQRLGVLISSHKKVDQSDNYAHLLEDLTEVACQSVVNLLLDYLAVTQKRSLTHIQTAVRYQADQYLKMDAYARRNLELTLSIRDQQKAGSLLWLMDQTKTAMGGRRLKQWLEKPLINKTEIESRQEKVASLLDHYFERMDINDALSSVYDLERLVAKVSFGNVNGRDLIQLKTSLDQLPKIKQLLVQVDEAIWQSTLSKIAEMPELRDLIDQAIMEDSPLLITEGNVIKDGYNDQLDYYRDAMANGKKWIAALQQQERERTGIKTLKIGYNRVFGYYIEVSKANVLNLPEGLYDRKQTLTNAERFITPELKEKERIILEAEEKSATLEYELFIAIREKVKHYSEDLQQLAKQISELDVLQSFAEISERYHYNKPILSATSKHIHITEGRHPVVEEVLGKDQYVSNNLEMTNDNNILLVTGPNMSGKSTYMRQLALIVIMAQMGCYVPAETAELPVFDQIFTRIGAADDLYSGQSTFMVEMVETNQALQFATERSLILFDEIGRGTATYDGMALAEAILKHLHRHDKGKVLFSTHYHELTALEEELAGLRNVHVGAIEQDGELVFLHKIMNGPADKSYGLHVAKLAGMPESLITEAGEILHRLETEANLTGSVVEEGISQLSLFGELEENINEKQVMKEMSELRLENMTPMDIMYQVNQWKKMLDKK</sequence>
<dbReference type="PANTHER" id="PTHR11361:SF34">
    <property type="entry name" value="DNA MISMATCH REPAIR PROTEIN MSH1, MITOCHONDRIAL"/>
    <property type="match status" value="1"/>
</dbReference>
<dbReference type="GO" id="GO:0030983">
    <property type="term" value="F:mismatched DNA binding"/>
    <property type="evidence" value="ECO:0007669"/>
    <property type="project" value="InterPro"/>
</dbReference>
<dbReference type="Proteomes" id="UP000501451">
    <property type="component" value="Chromosome"/>
</dbReference>
<evidence type="ECO:0000256" key="3">
    <source>
        <dbReference type="ARBA" id="ARBA00022741"/>
    </source>
</evidence>
<dbReference type="GO" id="GO:0140664">
    <property type="term" value="F:ATP-dependent DNA damage sensor activity"/>
    <property type="evidence" value="ECO:0007669"/>
    <property type="project" value="InterPro"/>
</dbReference>
<dbReference type="InterPro" id="IPR007696">
    <property type="entry name" value="DNA_mismatch_repair_MutS_core"/>
</dbReference>
<dbReference type="InterPro" id="IPR036678">
    <property type="entry name" value="MutS_con_dom_sf"/>
</dbReference>
<dbReference type="SMART" id="SM00534">
    <property type="entry name" value="MUTSac"/>
    <property type="match status" value="1"/>
</dbReference>
<dbReference type="Pfam" id="PF05188">
    <property type="entry name" value="MutS_II"/>
    <property type="match status" value="1"/>
</dbReference>
<dbReference type="NCBIfam" id="TIGR01070">
    <property type="entry name" value="mutS1"/>
    <property type="match status" value="1"/>
</dbReference>
<dbReference type="GO" id="GO:0005829">
    <property type="term" value="C:cytosol"/>
    <property type="evidence" value="ECO:0007669"/>
    <property type="project" value="TreeGrafter"/>
</dbReference>
<dbReference type="InterPro" id="IPR017261">
    <property type="entry name" value="DNA_mismatch_repair_MutS/MSH"/>
</dbReference>
<evidence type="ECO:0000256" key="1">
    <source>
        <dbReference type="ARBA" id="ARBA00006271"/>
    </source>
</evidence>
<keyword evidence="5 9" id="KW-0067">ATP-binding</keyword>
<dbReference type="InterPro" id="IPR016151">
    <property type="entry name" value="DNA_mismatch_repair_MutS_N"/>
</dbReference>
<evidence type="ECO:0000259" key="12">
    <source>
        <dbReference type="PROSITE" id="PS00486"/>
    </source>
</evidence>
<gene>
    <name evidence="9 13" type="primary">mutS</name>
    <name evidence="13" type="ORF">G7057_10315</name>
</gene>
<dbReference type="SMART" id="SM00533">
    <property type="entry name" value="MUTSd"/>
    <property type="match status" value="1"/>
</dbReference>
<evidence type="ECO:0000313" key="13">
    <source>
        <dbReference type="EMBL" id="QII82792.1"/>
    </source>
</evidence>
<dbReference type="Gene3D" id="3.30.420.110">
    <property type="entry name" value="MutS, connector domain"/>
    <property type="match status" value="1"/>
</dbReference>
<dbReference type="InterPro" id="IPR005748">
    <property type="entry name" value="DNA_mismatch_repair_MutS"/>
</dbReference>
<accession>A0A6G7KC41</accession>
<feature type="binding site" evidence="9">
    <location>
        <begin position="607"/>
        <end position="614"/>
    </location>
    <ligand>
        <name>ATP</name>
        <dbReference type="ChEBI" id="CHEBI:30616"/>
    </ligand>
</feature>
<keyword evidence="7 9" id="KW-0234">DNA repair</keyword>
<evidence type="ECO:0000256" key="10">
    <source>
        <dbReference type="RuleBase" id="RU003756"/>
    </source>
</evidence>
<dbReference type="Pfam" id="PF00488">
    <property type="entry name" value="MutS_V"/>
    <property type="match status" value="1"/>
</dbReference>
<reference evidence="13 14" key="1">
    <citation type="journal article" date="2017" name="Int. J. Syst. Evol. Microbiol.">
        <title>Jeotgalibaca porci sp. nov. and Jeotgalibaca arthritidis sp. nov., isolated from pigs, and emended description of the genus Jeotgalibaca.</title>
        <authorList>
            <person name="Zamora L."/>
            <person name="Perez-Sancho M."/>
            <person name="Dominguez L."/>
            <person name="Fernandez-Garayzabal J.F."/>
            <person name="Vela A.I."/>
        </authorList>
    </citation>
    <scope>NUCLEOTIDE SEQUENCE [LARGE SCALE GENOMIC DNA]</scope>
    <source>
        <strain evidence="13 14">CECT 9157</strain>
    </source>
</reference>
<name>A0A6G7KC41_9LACT</name>
<dbReference type="Pfam" id="PF05192">
    <property type="entry name" value="MutS_III"/>
    <property type="match status" value="1"/>
</dbReference>
<evidence type="ECO:0000256" key="11">
    <source>
        <dbReference type="SAM" id="Coils"/>
    </source>
</evidence>
<dbReference type="NCBIfam" id="NF003810">
    <property type="entry name" value="PRK05399.1"/>
    <property type="match status" value="1"/>
</dbReference>
<organism evidence="13 14">
    <name type="scientific">Jeotgalibaca arthritidis</name>
    <dbReference type="NCBI Taxonomy" id="1868794"/>
    <lineage>
        <taxon>Bacteria</taxon>
        <taxon>Bacillati</taxon>
        <taxon>Bacillota</taxon>
        <taxon>Bacilli</taxon>
        <taxon>Lactobacillales</taxon>
        <taxon>Carnobacteriaceae</taxon>
        <taxon>Jeotgalibaca</taxon>
    </lineage>
</organism>
<dbReference type="InterPro" id="IPR007860">
    <property type="entry name" value="DNA_mmatch_repair_MutS_con_dom"/>
</dbReference>
<dbReference type="InterPro" id="IPR045076">
    <property type="entry name" value="MutS"/>
</dbReference>
<dbReference type="InterPro" id="IPR007861">
    <property type="entry name" value="DNA_mismatch_repair_MutS_clamp"/>
</dbReference>
<dbReference type="Pfam" id="PF05190">
    <property type="entry name" value="MutS_IV"/>
    <property type="match status" value="1"/>
</dbReference>
<dbReference type="CDD" id="cd03284">
    <property type="entry name" value="ABC_MutS1"/>
    <property type="match status" value="1"/>
</dbReference>
<keyword evidence="3 9" id="KW-0547">Nucleotide-binding</keyword>
<evidence type="ECO:0000256" key="6">
    <source>
        <dbReference type="ARBA" id="ARBA00023125"/>
    </source>
</evidence>
<dbReference type="InterPro" id="IPR007695">
    <property type="entry name" value="DNA_mismatch_repair_MutS-lik_N"/>
</dbReference>
<dbReference type="PROSITE" id="PS00486">
    <property type="entry name" value="DNA_MISMATCH_REPAIR_2"/>
    <property type="match status" value="1"/>
</dbReference>
<dbReference type="EMBL" id="CP049740">
    <property type="protein sequence ID" value="QII82792.1"/>
    <property type="molecule type" value="Genomic_DNA"/>
</dbReference>